<dbReference type="PANTHER" id="PTHR12526">
    <property type="entry name" value="GLYCOSYLTRANSFERASE"/>
    <property type="match status" value="1"/>
</dbReference>
<evidence type="ECO:0000259" key="1">
    <source>
        <dbReference type="Pfam" id="PF00534"/>
    </source>
</evidence>
<comment type="caution">
    <text evidence="2">The sequence shown here is derived from an EMBL/GenBank/DDBJ whole genome shotgun (WGS) entry which is preliminary data.</text>
</comment>
<accession>A0A951U7Q3</accession>
<name>A0A951U7Q3_9CYAN</name>
<dbReference type="Gene3D" id="3.40.50.2000">
    <property type="entry name" value="Glycogen Phosphorylase B"/>
    <property type="match status" value="2"/>
</dbReference>
<dbReference type="GO" id="GO:0016757">
    <property type="term" value="F:glycosyltransferase activity"/>
    <property type="evidence" value="ECO:0007669"/>
    <property type="project" value="InterPro"/>
</dbReference>
<proteinExistence type="predicted"/>
<feature type="domain" description="Glycosyl transferase family 1" evidence="1">
    <location>
        <begin position="203"/>
        <end position="359"/>
    </location>
</feature>
<reference evidence="2" key="2">
    <citation type="journal article" date="2022" name="Microbiol. Resour. Announc.">
        <title>Metagenome Sequencing to Explore Phylogenomics of Terrestrial Cyanobacteria.</title>
        <authorList>
            <person name="Ward R.D."/>
            <person name="Stajich J.E."/>
            <person name="Johansen J.R."/>
            <person name="Huntemann M."/>
            <person name="Clum A."/>
            <person name="Foster B."/>
            <person name="Foster B."/>
            <person name="Roux S."/>
            <person name="Palaniappan K."/>
            <person name="Varghese N."/>
            <person name="Mukherjee S."/>
            <person name="Reddy T.B.K."/>
            <person name="Daum C."/>
            <person name="Copeland A."/>
            <person name="Chen I.A."/>
            <person name="Ivanova N.N."/>
            <person name="Kyrpides N.C."/>
            <person name="Shapiro N."/>
            <person name="Eloe-Fadrosh E.A."/>
            <person name="Pietrasiak N."/>
        </authorList>
    </citation>
    <scope>NUCLEOTIDE SEQUENCE</scope>
    <source>
        <strain evidence="2">GSE-TBD4-15B</strain>
    </source>
</reference>
<gene>
    <name evidence="2" type="ORF">KME07_20005</name>
</gene>
<dbReference type="EMBL" id="JAHHHV010000079">
    <property type="protein sequence ID" value="MBW4467717.1"/>
    <property type="molecule type" value="Genomic_DNA"/>
</dbReference>
<dbReference type="SUPFAM" id="SSF53756">
    <property type="entry name" value="UDP-Glycosyltransferase/glycogen phosphorylase"/>
    <property type="match status" value="1"/>
</dbReference>
<dbReference type="Pfam" id="PF00534">
    <property type="entry name" value="Glycos_transf_1"/>
    <property type="match status" value="1"/>
</dbReference>
<sequence>MMRILIVQYAGDYREAVQRFAAGQDETYYAQEYSVDAVAAIGRRTEEIALLCCKTEQPYDERLTNGVRAIGAGFQHDVDFNIVIQKIAAYQPTHLILNMPVREILSWANSRQVPTLAMFADSFTLPKGFSPKAVRAKLRNLQLTKALNHPNVQWIGNHGITATESLSGIGVSSSKLIPWDWPHTITPADYPAKTLSAAPEQPARTLVYVGAMTESKGIGDVMEAVAQLKTQNLSVQLKMAGKGDLAQLQQKAALLQISESVEFLGLVGNKTIIPLMRSADLVMVPSRHDYPEGFPMTIFEALCSRTPIVASDHPMFLQQLQHQQNAMLFPAGNAAAIAAQVTAILNDPALYGAISEATQTTWQSLQLPVKWADLVNHWVDQSLESQDWLAQYSLDSGRYVRQSGSRLSSSPALSLPTLSALG</sequence>
<reference evidence="2" key="1">
    <citation type="submission" date="2021-05" db="EMBL/GenBank/DDBJ databases">
        <authorList>
            <person name="Pietrasiak N."/>
            <person name="Ward R."/>
            <person name="Stajich J.E."/>
            <person name="Kurbessoian T."/>
        </authorList>
    </citation>
    <scope>NUCLEOTIDE SEQUENCE</scope>
    <source>
        <strain evidence="2">GSE-TBD4-15B</strain>
    </source>
</reference>
<evidence type="ECO:0000313" key="2">
    <source>
        <dbReference type="EMBL" id="MBW4467717.1"/>
    </source>
</evidence>
<dbReference type="PANTHER" id="PTHR12526:SF637">
    <property type="entry name" value="GLYCOSYLTRANSFERASE EPSF-RELATED"/>
    <property type="match status" value="1"/>
</dbReference>
<dbReference type="InterPro" id="IPR001296">
    <property type="entry name" value="Glyco_trans_1"/>
</dbReference>
<evidence type="ECO:0000313" key="3">
    <source>
        <dbReference type="Proteomes" id="UP000707356"/>
    </source>
</evidence>
<organism evidence="2 3">
    <name type="scientific">Pegethrix bostrychoides GSE-TBD4-15B</name>
    <dbReference type="NCBI Taxonomy" id="2839662"/>
    <lineage>
        <taxon>Bacteria</taxon>
        <taxon>Bacillati</taxon>
        <taxon>Cyanobacteriota</taxon>
        <taxon>Cyanophyceae</taxon>
        <taxon>Oculatellales</taxon>
        <taxon>Oculatellaceae</taxon>
        <taxon>Pegethrix</taxon>
    </lineage>
</organism>
<dbReference type="CDD" id="cd03801">
    <property type="entry name" value="GT4_PimA-like"/>
    <property type="match status" value="1"/>
</dbReference>
<protein>
    <submittedName>
        <fullName evidence="2">Glycosyltransferase</fullName>
    </submittedName>
</protein>
<dbReference type="Proteomes" id="UP000707356">
    <property type="component" value="Unassembled WGS sequence"/>
</dbReference>
<dbReference type="AlphaFoldDB" id="A0A951U7Q3"/>